<evidence type="ECO:0000256" key="1">
    <source>
        <dbReference type="SAM" id="SignalP"/>
    </source>
</evidence>
<evidence type="ECO:0000313" key="3">
    <source>
        <dbReference type="Proteomes" id="UP000596252"/>
    </source>
</evidence>
<organism evidence="2 3">
    <name type="scientific">Shewanella litorisediminis</name>
    <dbReference type="NCBI Taxonomy" id="1173586"/>
    <lineage>
        <taxon>Bacteria</taxon>
        <taxon>Pseudomonadati</taxon>
        <taxon>Pseudomonadota</taxon>
        <taxon>Gammaproteobacteria</taxon>
        <taxon>Alteromonadales</taxon>
        <taxon>Shewanellaceae</taxon>
        <taxon>Shewanella</taxon>
    </lineage>
</organism>
<protein>
    <recommendedName>
        <fullName evidence="4">Outer membrane protein beta-barrel domain-containing protein</fullName>
    </recommendedName>
</protein>
<keyword evidence="1" id="KW-0732">Signal</keyword>
<sequence>MRATSTLLLLALAGFSQCALAKDMTLRVGGFYSQSDSSIDVTDPVIGKDFRLDFESDLQLAENQFLPFLEFEYAFADRHNLYFDWKRLHRSAETNAVTRPFQVQIDDTVFVVTAGGKLNTTLNIDVLRLGYGYDLLQGSDYSLGITLGLHTMFIESVFEGAIGACLATELDGDLCSQRPIPRIVENNVTAPLPDIGLIGHYEFFPGWRFSAHGQYFAIKLDDLEGSLTDIRAGVSADLGESWSLSMAYNYFKVDVDVTQSAENIKVADYNIFYRFIGPMISVSYRF</sequence>
<dbReference type="RefSeq" id="WP_203324020.1">
    <property type="nucleotide sequence ID" value="NZ_CP069213.1"/>
</dbReference>
<reference evidence="2 3" key="1">
    <citation type="journal article" date="2012" name="Antonie Van Leeuwenhoek">
        <title>Shewanella litorisediminis sp. nov., a gammaproteobacterium isolated from a tidal flat sediment.</title>
        <authorList>
            <person name="Lee M.H."/>
            <person name="Yoon J.H."/>
        </authorList>
    </citation>
    <scope>NUCLEOTIDE SEQUENCE [LARGE SCALE GENOMIC DNA]</scope>
    <source>
        <strain evidence="2 3">SMK1-12</strain>
    </source>
</reference>
<feature type="signal peptide" evidence="1">
    <location>
        <begin position="1"/>
        <end position="21"/>
    </location>
</feature>
<accession>A0ABX7FZ36</accession>
<name>A0ABX7FZ36_9GAMM</name>
<proteinExistence type="predicted"/>
<evidence type="ECO:0000313" key="2">
    <source>
        <dbReference type="EMBL" id="QRH00288.1"/>
    </source>
</evidence>
<evidence type="ECO:0008006" key="4">
    <source>
        <dbReference type="Google" id="ProtNLM"/>
    </source>
</evidence>
<feature type="chain" id="PRO_5047506466" description="Outer membrane protein beta-barrel domain-containing protein" evidence="1">
    <location>
        <begin position="22"/>
        <end position="286"/>
    </location>
</feature>
<gene>
    <name evidence="2" type="ORF">JQC75_10230</name>
</gene>
<keyword evidence="3" id="KW-1185">Reference proteome</keyword>
<dbReference type="EMBL" id="CP069213">
    <property type="protein sequence ID" value="QRH00288.1"/>
    <property type="molecule type" value="Genomic_DNA"/>
</dbReference>
<dbReference type="Proteomes" id="UP000596252">
    <property type="component" value="Chromosome"/>
</dbReference>